<name>A0A1Y4N574_9FIRM</name>
<evidence type="ECO:0000256" key="3">
    <source>
        <dbReference type="ARBA" id="ARBA00022741"/>
    </source>
</evidence>
<evidence type="ECO:0000256" key="2">
    <source>
        <dbReference type="ARBA" id="ARBA00022679"/>
    </source>
</evidence>
<keyword evidence="4" id="KW-0418">Kinase</keyword>
<feature type="domain" description="Protein kinase" evidence="6">
    <location>
        <begin position="16"/>
        <end position="289"/>
    </location>
</feature>
<dbReference type="RefSeq" id="WP_087299744.1">
    <property type="nucleotide sequence ID" value="NZ_NFKP01000003.1"/>
</dbReference>
<dbReference type="SMART" id="SM00220">
    <property type="entry name" value="S_TKc"/>
    <property type="match status" value="1"/>
</dbReference>
<dbReference type="PANTHER" id="PTHR24351">
    <property type="entry name" value="RIBOSOMAL PROTEIN S6 KINASE"/>
    <property type="match status" value="1"/>
</dbReference>
<accession>A0A1Y4N574</accession>
<keyword evidence="3" id="KW-0547">Nucleotide-binding</keyword>
<reference evidence="8" key="1">
    <citation type="submission" date="2017-04" db="EMBL/GenBank/DDBJ databases">
        <title>Function of individual gut microbiota members based on whole genome sequencing of pure cultures obtained from chicken caecum.</title>
        <authorList>
            <person name="Medvecky M."/>
            <person name="Cejkova D."/>
            <person name="Polansky O."/>
            <person name="Karasova D."/>
            <person name="Kubasova T."/>
            <person name="Cizek A."/>
            <person name="Rychlik I."/>
        </authorList>
    </citation>
    <scope>NUCLEOTIDE SEQUENCE [LARGE SCALE GENOMIC DNA]</scope>
    <source>
        <strain evidence="8">An175</strain>
    </source>
</reference>
<dbReference type="InterPro" id="IPR000719">
    <property type="entry name" value="Prot_kinase_dom"/>
</dbReference>
<dbReference type="GO" id="GO:0004674">
    <property type="term" value="F:protein serine/threonine kinase activity"/>
    <property type="evidence" value="ECO:0007669"/>
    <property type="project" value="UniProtKB-KW"/>
</dbReference>
<protein>
    <recommendedName>
        <fullName evidence="6">Protein kinase domain-containing protein</fullName>
    </recommendedName>
</protein>
<dbReference type="InterPro" id="IPR011009">
    <property type="entry name" value="Kinase-like_dom_sf"/>
</dbReference>
<proteinExistence type="predicted"/>
<dbReference type="GO" id="GO:0005524">
    <property type="term" value="F:ATP binding"/>
    <property type="evidence" value="ECO:0007669"/>
    <property type="project" value="UniProtKB-KW"/>
</dbReference>
<evidence type="ECO:0000313" key="7">
    <source>
        <dbReference type="EMBL" id="OUP70616.1"/>
    </source>
</evidence>
<evidence type="ECO:0000256" key="1">
    <source>
        <dbReference type="ARBA" id="ARBA00022527"/>
    </source>
</evidence>
<dbReference type="AlphaFoldDB" id="A0A1Y4N574"/>
<comment type="caution">
    <text evidence="7">The sequence shown here is derived from an EMBL/GenBank/DDBJ whole genome shotgun (WGS) entry which is preliminary data.</text>
</comment>
<dbReference type="Gene3D" id="1.10.510.10">
    <property type="entry name" value="Transferase(Phosphotransferase) domain 1"/>
    <property type="match status" value="1"/>
</dbReference>
<evidence type="ECO:0000256" key="5">
    <source>
        <dbReference type="ARBA" id="ARBA00022840"/>
    </source>
</evidence>
<dbReference type="PROSITE" id="PS50011">
    <property type="entry name" value="PROTEIN_KINASE_DOM"/>
    <property type="match status" value="1"/>
</dbReference>
<organism evidence="7 8">
    <name type="scientific">Anaerotruncus colihominis</name>
    <dbReference type="NCBI Taxonomy" id="169435"/>
    <lineage>
        <taxon>Bacteria</taxon>
        <taxon>Bacillati</taxon>
        <taxon>Bacillota</taxon>
        <taxon>Clostridia</taxon>
        <taxon>Eubacteriales</taxon>
        <taxon>Oscillospiraceae</taxon>
        <taxon>Anaerotruncus</taxon>
    </lineage>
</organism>
<evidence type="ECO:0000256" key="4">
    <source>
        <dbReference type="ARBA" id="ARBA00022777"/>
    </source>
</evidence>
<dbReference type="Pfam" id="PF00069">
    <property type="entry name" value="Pkinase"/>
    <property type="match status" value="1"/>
</dbReference>
<keyword evidence="5" id="KW-0067">ATP-binding</keyword>
<keyword evidence="1" id="KW-0723">Serine/threonine-protein kinase</keyword>
<gene>
    <name evidence="7" type="ORF">B5F11_04020</name>
</gene>
<dbReference type="Proteomes" id="UP000196386">
    <property type="component" value="Unassembled WGS sequence"/>
</dbReference>
<dbReference type="SUPFAM" id="SSF56112">
    <property type="entry name" value="Protein kinase-like (PK-like)"/>
    <property type="match status" value="1"/>
</dbReference>
<keyword evidence="2" id="KW-0808">Transferase</keyword>
<sequence>MKIGDTVTTKIECQKYTVMKLIGQGGQGHVFLLEHPNRGKKALKWYLPEQSTEQQYNAILAAIRAGKPMTDDGTQFIWPQDIIEIDGRFGYVMDLIPSRFVGYGDMLRDRSLAPTLAMRCKISRRLVRAYQQLHLSGYCYRDISDNNFLFDPKSGDIVICDNDNVGVEGIDSSQVLGTLEYMSPEVSTGKCQPGVNSDLYSLAVLLFKFFCWHHPYHGILEYNVKSWDLCAKRWLYGETPIFIFDPKDKRNRLPAADGYRDVNKMWLLLPSVLRDAFTQSFTEGIHNPLARLREHDWEEVLCEASDKLMVCEKDNAENFYDGRDSKCWYCGSTLGTPDTMSINSPYGVRTILLGNGSVVFGDQVNGLDIGLGMDDVVGVVQQSNGKRVLLNSGPSAWAFRFGETSGSIECGSSIELRDGLKVKFSKNAVGTIFRGGGTNSV</sequence>
<evidence type="ECO:0000313" key="8">
    <source>
        <dbReference type="Proteomes" id="UP000196386"/>
    </source>
</evidence>
<dbReference type="EMBL" id="NFKP01000003">
    <property type="protein sequence ID" value="OUP70616.1"/>
    <property type="molecule type" value="Genomic_DNA"/>
</dbReference>
<evidence type="ECO:0000259" key="6">
    <source>
        <dbReference type="PROSITE" id="PS50011"/>
    </source>
</evidence>